<dbReference type="InterPro" id="IPR051453">
    <property type="entry name" value="MBL_Glyoxalase_II"/>
</dbReference>
<evidence type="ECO:0000256" key="4">
    <source>
        <dbReference type="ARBA" id="ARBA00022833"/>
    </source>
</evidence>
<comment type="cofactor">
    <cofactor evidence="1">
        <name>Zn(2+)</name>
        <dbReference type="ChEBI" id="CHEBI:29105"/>
    </cofactor>
</comment>
<evidence type="ECO:0000256" key="2">
    <source>
        <dbReference type="ARBA" id="ARBA00022723"/>
    </source>
</evidence>
<dbReference type="RefSeq" id="WP_081560968.1">
    <property type="nucleotide sequence ID" value="NZ_JAMXEK010000002.1"/>
</dbReference>
<evidence type="ECO:0000313" key="6">
    <source>
        <dbReference type="EMBL" id="OQR40869.1"/>
    </source>
</evidence>
<dbReference type="CDD" id="cd06262">
    <property type="entry name" value="metallo-hydrolase-like_MBL-fold"/>
    <property type="match status" value="1"/>
</dbReference>
<sequence length="198" mass="22765">MEIKVHPMGDYGTNCYIVTIDNKDFIIDPGVNATAWIKQNTTNPVAVLNTHGHFDHIWSNQEVKELFNIKLYTPKDDEFMLTLNPYNLGMPHSKADVLVNPDEELEIEGVKVKFHHFPGHTPGCSMIEINRTFFSGDFIFKGTIGRFDFPNSSSTQMKKSLNKILEFKDNYNIYPGHGDKTTLFNEIDNITLWEKHIK</sequence>
<protein>
    <submittedName>
        <fullName evidence="6">MBL fold metallo-hydrolase</fullName>
    </submittedName>
</protein>
<comment type="caution">
    <text evidence="6">The sequence shown here is derived from an EMBL/GenBank/DDBJ whole genome shotgun (WGS) entry which is preliminary data.</text>
</comment>
<dbReference type="AlphaFoldDB" id="A0A1V9VAJ4"/>
<dbReference type="PANTHER" id="PTHR46233:SF3">
    <property type="entry name" value="HYDROXYACYLGLUTATHIONE HYDROLASE GLOC"/>
    <property type="match status" value="1"/>
</dbReference>
<keyword evidence="3 6" id="KW-0378">Hydrolase</keyword>
<evidence type="ECO:0000256" key="3">
    <source>
        <dbReference type="ARBA" id="ARBA00022801"/>
    </source>
</evidence>
<dbReference type="SUPFAM" id="SSF56281">
    <property type="entry name" value="Metallo-hydrolase/oxidoreductase"/>
    <property type="match status" value="1"/>
</dbReference>
<gene>
    <name evidence="6" type="ORF">AS859_09110</name>
</gene>
<evidence type="ECO:0000256" key="1">
    <source>
        <dbReference type="ARBA" id="ARBA00001947"/>
    </source>
</evidence>
<keyword evidence="4" id="KW-0862">Zinc</keyword>
<dbReference type="InterPro" id="IPR001279">
    <property type="entry name" value="Metallo-B-lactamas"/>
</dbReference>
<dbReference type="GO" id="GO:0016787">
    <property type="term" value="F:hydrolase activity"/>
    <property type="evidence" value="ECO:0007669"/>
    <property type="project" value="UniProtKB-KW"/>
</dbReference>
<dbReference type="Proteomes" id="UP000192599">
    <property type="component" value="Unassembled WGS sequence"/>
</dbReference>
<dbReference type="Gene3D" id="3.60.15.10">
    <property type="entry name" value="Ribonuclease Z/Hydroxyacylglutathione hydrolase-like"/>
    <property type="match status" value="1"/>
</dbReference>
<organism evidence="6 7">
    <name type="scientific">Aliarcobacter cryaerophilus</name>
    <dbReference type="NCBI Taxonomy" id="28198"/>
    <lineage>
        <taxon>Bacteria</taxon>
        <taxon>Pseudomonadati</taxon>
        <taxon>Campylobacterota</taxon>
        <taxon>Epsilonproteobacteria</taxon>
        <taxon>Campylobacterales</taxon>
        <taxon>Arcobacteraceae</taxon>
        <taxon>Aliarcobacter</taxon>
    </lineage>
</organism>
<evidence type="ECO:0000313" key="7">
    <source>
        <dbReference type="Proteomes" id="UP000192599"/>
    </source>
</evidence>
<evidence type="ECO:0000259" key="5">
    <source>
        <dbReference type="SMART" id="SM00849"/>
    </source>
</evidence>
<feature type="domain" description="Metallo-beta-lactamase" evidence="5">
    <location>
        <begin position="12"/>
        <end position="177"/>
    </location>
</feature>
<accession>A0A1V9VAJ4</accession>
<keyword evidence="2" id="KW-0479">Metal-binding</keyword>
<dbReference type="GO" id="GO:0046872">
    <property type="term" value="F:metal ion binding"/>
    <property type="evidence" value="ECO:0007669"/>
    <property type="project" value="UniProtKB-KW"/>
</dbReference>
<dbReference type="SMART" id="SM00849">
    <property type="entry name" value="Lactamase_B"/>
    <property type="match status" value="1"/>
</dbReference>
<proteinExistence type="predicted"/>
<dbReference type="InterPro" id="IPR036866">
    <property type="entry name" value="RibonucZ/Hydroxyglut_hydro"/>
</dbReference>
<name>A0A1V9VAJ4_9BACT</name>
<dbReference type="PANTHER" id="PTHR46233">
    <property type="entry name" value="HYDROXYACYLGLUTATHIONE HYDROLASE GLOC"/>
    <property type="match status" value="1"/>
</dbReference>
<dbReference type="EMBL" id="LNTC01000169">
    <property type="protein sequence ID" value="OQR40869.1"/>
    <property type="molecule type" value="Genomic_DNA"/>
</dbReference>
<dbReference type="Pfam" id="PF00753">
    <property type="entry name" value="Lactamase_B"/>
    <property type="match status" value="1"/>
</dbReference>
<reference evidence="6 7" key="1">
    <citation type="submission" date="2017-04" db="EMBL/GenBank/DDBJ databases">
        <title>Accumulation and expression of multiple antibiotic resistance genes in Arcobacter cryaerophilus that thrives in sewage.</title>
        <authorList>
            <person name="Millar J.A."/>
            <person name="Raghavan R."/>
        </authorList>
    </citation>
    <scope>NUCLEOTIDE SEQUENCE [LARGE SCALE GENOMIC DNA]</scope>
    <source>
        <strain evidence="6 7">AZT-1</strain>
    </source>
</reference>